<reference evidence="2 3" key="1">
    <citation type="submission" date="2024-04" db="EMBL/GenBank/DDBJ databases">
        <title>Tritrichomonas musculus Genome.</title>
        <authorList>
            <person name="Alves-Ferreira E."/>
            <person name="Grigg M."/>
            <person name="Lorenzi H."/>
            <person name="Galac M."/>
        </authorList>
    </citation>
    <scope>NUCLEOTIDE SEQUENCE [LARGE SCALE GENOMIC DNA]</scope>
    <source>
        <strain evidence="2 3">EAF2021</strain>
    </source>
</reference>
<protein>
    <submittedName>
        <fullName evidence="2">Uncharacterized protein</fullName>
    </submittedName>
</protein>
<dbReference type="Gene3D" id="1.10.287.1490">
    <property type="match status" value="1"/>
</dbReference>
<comment type="caution">
    <text evidence="2">The sequence shown here is derived from an EMBL/GenBank/DDBJ whole genome shotgun (WGS) entry which is preliminary data.</text>
</comment>
<sequence length="933" mass="107920">MKKQSPNDFSHSKQQLTQTTQKLIDLLNNTFSDSELSPCLSLKTLQSLMKYTNRLASDIYFNPSNMNPETLDYEQLLTYSLYLLSNTQASLINQNPKLCATNLLAITNIAKAFGVPMCEDTDSLLTSIGLKFKIDDPYKIGDELTERLLCVPKIISYFGLDKKDPQLLFDAENLCETIQKKCEDSSFLDRIISLLNLPPQSTESTVTKVLVKKLSLEDQTQQIQVLKKQNAELRNKLNDRKARSLLDSPRKQDQIDYLLELEFARKKNTELQEQSNNLETELLSLKKKMNDLEKETKNPLQNLRELRTANKSLESQIESQSNEIQEIMTNRKNLLLVIRKQSQILSQYDKLVSSKPLTPQTPPTIRNLRSIQSPPVDDKIFDVIADAIENAPPDIVDGVLKITKSPKLTKTEKVKKIILFFINEVRRQRQSVSVDKVNKGECERLVTAMHSQLRFLENLVSCDDDIHLLFEEPDEARRAIQEQVIRIEQFLKQNAKGFVEDANIFDSLQLNADPLELSKRLQSFLDRYPTIRTPEGDELFVMLRMSLAANGILRRFAITTRNQTEKQMNEIRGLTNEVEKMRADKERNTGYMLQQINDETMRREAVEQNLRQIKMLIKTSDGKLNENPTLIDFIDKISVHNSDPMEYQQNLEQQLSQALQELSKAHAVIEASKDIPIQDESLHEELQQQIEKQLNEIEQLMNNINSLNDQIDKLNQQLASSQFKNDKLSKELTELKDKHNAKIKQLKKEMNDKIAQETENINKTESEKCQMLKQTIENMKSSRKILKDSVAEKDAAIAKLNEDLSLLKESYARLDELLRLTQKKQISTEYEYKLLQQKIKDLEEKEIQNSSDNEYDEQEKAMEMVAKMKEKHQEFLSQIYSIMTKYFDESILINDNAVIKMLKAVKAKIKELKSKNSTILKELNQLRLKYGEL</sequence>
<evidence type="ECO:0000313" key="3">
    <source>
        <dbReference type="Proteomes" id="UP001470230"/>
    </source>
</evidence>
<dbReference type="EMBL" id="JAPFFF010000005">
    <property type="protein sequence ID" value="KAK8889770.1"/>
    <property type="molecule type" value="Genomic_DNA"/>
</dbReference>
<gene>
    <name evidence="2" type="ORF">M9Y10_034524</name>
</gene>
<accession>A0ABR2KF66</accession>
<feature type="coiled-coil region" evidence="1">
    <location>
        <begin position="902"/>
        <end position="929"/>
    </location>
</feature>
<evidence type="ECO:0000256" key="1">
    <source>
        <dbReference type="SAM" id="Coils"/>
    </source>
</evidence>
<dbReference type="Proteomes" id="UP001470230">
    <property type="component" value="Unassembled WGS sequence"/>
</dbReference>
<keyword evidence="3" id="KW-1185">Reference proteome</keyword>
<keyword evidence="1" id="KW-0175">Coiled coil</keyword>
<feature type="coiled-coil region" evidence="1">
    <location>
        <begin position="648"/>
        <end position="845"/>
    </location>
</feature>
<organism evidence="2 3">
    <name type="scientific">Tritrichomonas musculus</name>
    <dbReference type="NCBI Taxonomy" id="1915356"/>
    <lineage>
        <taxon>Eukaryota</taxon>
        <taxon>Metamonada</taxon>
        <taxon>Parabasalia</taxon>
        <taxon>Tritrichomonadida</taxon>
        <taxon>Tritrichomonadidae</taxon>
        <taxon>Tritrichomonas</taxon>
    </lineage>
</organism>
<evidence type="ECO:0000313" key="2">
    <source>
        <dbReference type="EMBL" id="KAK8889770.1"/>
    </source>
</evidence>
<name>A0ABR2KF66_9EUKA</name>
<feature type="coiled-coil region" evidence="1">
    <location>
        <begin position="216"/>
        <end position="330"/>
    </location>
</feature>
<proteinExistence type="predicted"/>